<dbReference type="PANTHER" id="PTHR43238">
    <property type="entry name" value="GDP-L-FUCOSE SYNTHASE"/>
    <property type="match status" value="1"/>
</dbReference>
<evidence type="ECO:0000256" key="5">
    <source>
        <dbReference type="ARBA" id="ARBA00022857"/>
    </source>
</evidence>
<dbReference type="EC" id="1.1.1.271" evidence="4"/>
<dbReference type="PANTHER" id="PTHR43238:SF1">
    <property type="entry name" value="GDP-L-FUCOSE SYNTHASE"/>
    <property type="match status" value="1"/>
</dbReference>
<evidence type="ECO:0000256" key="3">
    <source>
        <dbReference type="ARBA" id="ARBA00005959"/>
    </source>
</evidence>
<dbReference type="Gene3D" id="3.90.25.10">
    <property type="entry name" value="UDP-galactose 4-epimerase, domain 1"/>
    <property type="match status" value="1"/>
</dbReference>
<dbReference type="Gene3D" id="3.40.50.720">
    <property type="entry name" value="NAD(P)-binding Rossmann-like Domain"/>
    <property type="match status" value="1"/>
</dbReference>
<organism evidence="10 11">
    <name type="scientific">Spodoptera litura</name>
    <name type="common">Asian cotton leafworm</name>
    <dbReference type="NCBI Taxonomy" id="69820"/>
    <lineage>
        <taxon>Eukaryota</taxon>
        <taxon>Metazoa</taxon>
        <taxon>Ecdysozoa</taxon>
        <taxon>Arthropoda</taxon>
        <taxon>Hexapoda</taxon>
        <taxon>Insecta</taxon>
        <taxon>Pterygota</taxon>
        <taxon>Neoptera</taxon>
        <taxon>Endopterygota</taxon>
        <taxon>Lepidoptera</taxon>
        <taxon>Glossata</taxon>
        <taxon>Ditrysia</taxon>
        <taxon>Noctuoidea</taxon>
        <taxon>Noctuidae</taxon>
        <taxon>Amphipyrinae</taxon>
        <taxon>Spodoptera</taxon>
    </lineage>
</organism>
<dbReference type="CTD" id="37638"/>
<comment type="function">
    <text evidence="1">Catalyzes the two-step NADP-dependent conversion of GDP-4-dehydro-6-deoxy-D-mannose to GDP-fucose, involving an epimerase and a reductase reaction.</text>
</comment>
<evidence type="ECO:0000259" key="9">
    <source>
        <dbReference type="Pfam" id="PF01370"/>
    </source>
</evidence>
<keyword evidence="5" id="KW-0521">NADP</keyword>
<comment type="similarity">
    <text evidence="3">Belongs to the NAD(P)-dependent epimerase/dehydratase family. Fucose synthase subfamily.</text>
</comment>
<dbReference type="SUPFAM" id="SSF51735">
    <property type="entry name" value="NAD(P)-binding Rossmann-fold domains"/>
    <property type="match status" value="1"/>
</dbReference>
<dbReference type="InterPro" id="IPR001509">
    <property type="entry name" value="Epimerase_deHydtase"/>
</dbReference>
<evidence type="ECO:0000313" key="11">
    <source>
        <dbReference type="RefSeq" id="XP_022826013.1"/>
    </source>
</evidence>
<comment type="pathway">
    <text evidence="2">Nucleotide-sugar biosynthesis; GDP-L-fucose biosynthesis via de novo pathway; GDP-L-fucose from GDP-alpha-D-mannose: step 2/2.</text>
</comment>
<dbReference type="KEGG" id="sliu:111356039"/>
<dbReference type="RefSeq" id="XP_022826013.1">
    <property type="nucleotide sequence ID" value="XM_022970245.1"/>
</dbReference>
<evidence type="ECO:0000313" key="10">
    <source>
        <dbReference type="Proteomes" id="UP000301870"/>
    </source>
</evidence>
<proteinExistence type="inferred from homology"/>
<keyword evidence="6" id="KW-0560">Oxidoreductase</keyword>
<evidence type="ECO:0000256" key="6">
    <source>
        <dbReference type="ARBA" id="ARBA00023002"/>
    </source>
</evidence>
<keyword evidence="10" id="KW-1185">Reference proteome</keyword>
<dbReference type="Pfam" id="PF01370">
    <property type="entry name" value="Epimerase"/>
    <property type="match status" value="1"/>
</dbReference>
<dbReference type="GO" id="GO:0050577">
    <property type="term" value="F:GDP-L-fucose synthase activity"/>
    <property type="evidence" value="ECO:0007669"/>
    <property type="project" value="UniProtKB-EC"/>
</dbReference>
<dbReference type="InterPro" id="IPR028614">
    <property type="entry name" value="GDP_fucose/colitose_synth"/>
</dbReference>
<dbReference type="Proteomes" id="UP000301870">
    <property type="component" value="Chromosome 22"/>
</dbReference>
<dbReference type="GeneID" id="111356039"/>
<feature type="domain" description="NAD-dependent epimerase/dehydratase" evidence="9">
    <location>
        <begin position="8"/>
        <end position="242"/>
    </location>
</feature>
<name>A0A9J7E9V7_SPOLT</name>
<keyword evidence="7" id="KW-0413">Isomerase</keyword>
<evidence type="ECO:0000256" key="2">
    <source>
        <dbReference type="ARBA" id="ARBA00004883"/>
    </source>
</evidence>
<dbReference type="OrthoDB" id="202470at2759"/>
<dbReference type="GO" id="GO:0016853">
    <property type="term" value="F:isomerase activity"/>
    <property type="evidence" value="ECO:0007669"/>
    <property type="project" value="UniProtKB-KW"/>
</dbReference>
<evidence type="ECO:0000256" key="4">
    <source>
        <dbReference type="ARBA" id="ARBA00012371"/>
    </source>
</evidence>
<accession>A0A9J7E9V7</accession>
<evidence type="ECO:0000256" key="7">
    <source>
        <dbReference type="ARBA" id="ARBA00023235"/>
    </source>
</evidence>
<dbReference type="HAMAP" id="MF_00956">
    <property type="entry name" value="GDP_fucose_synth"/>
    <property type="match status" value="1"/>
</dbReference>
<sequence>MSTESRVILVTGGSGLVGQAIKTVINEEKSQNNENSKHETWIFCGSKDGDLRDKAQTDALFERHQPTHVIHLAAMVGGLFHNMAHNLDFFRENMAINDNVLNASYKHKVKKVVSCLSTCIFPDKTTYPIDETMVHNGPPHSSNFGYSYAKRMIDVLNRGYHETYGCTFTSVVPCNVFGPHDNFSVQAGHVVPALIRRMDDAVQTGDHQFCVLGSGRPLRQFIYSLDLARLFVWVLRNYDSVEPIILSVDEEDEVPISTVAEMIKKAHGFSGEIVYDTTKADGQYKKTASNKKLRSLYKDFKFTPFETAIHDTVAWYKQNREHARL</sequence>
<dbReference type="InterPro" id="IPR036291">
    <property type="entry name" value="NAD(P)-bd_dom_sf"/>
</dbReference>
<dbReference type="CDD" id="cd05239">
    <property type="entry name" value="GDP_FS_SDR_e"/>
    <property type="match status" value="1"/>
</dbReference>
<protein>
    <recommendedName>
        <fullName evidence="4">GDP-L-fucose synthase</fullName>
        <ecNumber evidence="4">1.1.1.271</ecNumber>
    </recommendedName>
    <alternativeName>
        <fullName evidence="8">GDP-4-keto-6-deoxy-D-mannose-3,5-epimerase-4-reductase</fullName>
    </alternativeName>
</protein>
<reference evidence="11" key="1">
    <citation type="submission" date="2025-08" db="UniProtKB">
        <authorList>
            <consortium name="RefSeq"/>
        </authorList>
    </citation>
    <scope>IDENTIFICATION</scope>
    <source>
        <strain evidence="11">Ishihara</strain>
        <tissue evidence="11">Whole body</tissue>
    </source>
</reference>
<evidence type="ECO:0000256" key="1">
    <source>
        <dbReference type="ARBA" id="ARBA00002870"/>
    </source>
</evidence>
<evidence type="ECO:0000256" key="8">
    <source>
        <dbReference type="ARBA" id="ARBA00032995"/>
    </source>
</evidence>
<gene>
    <name evidence="11" type="primary">LOC111356039</name>
</gene>
<dbReference type="AlphaFoldDB" id="A0A9J7E9V7"/>